<name>A0A502EIK9_9MYCO</name>
<accession>A0A502EIK9</accession>
<dbReference type="Gene3D" id="3.30.1540.10">
    <property type="entry name" value="formyl-coa transferase, domain 3"/>
    <property type="match status" value="2"/>
</dbReference>
<keyword evidence="1" id="KW-0808">Transferase</keyword>
<dbReference type="InterPro" id="IPR003673">
    <property type="entry name" value="CoA-Trfase_fam_III"/>
</dbReference>
<proteinExistence type="predicted"/>
<dbReference type="AlphaFoldDB" id="A0A502EIK9"/>
<dbReference type="InterPro" id="IPR023606">
    <property type="entry name" value="CoA-Trfase_III_dom_1_sf"/>
</dbReference>
<sequence>MTPTGPIQPPLAGICVIDIECTLPGAMATQFLADCGAEVIMVEPPGGSPLRQLAAWPMLGRGKRSIELDLTSEAGRQSLLDLIGDADVTVETTRPGHSRTGLGDGELHERFPTLIASSITGWGSSGPWRDLKGYEALVMAKAGLMNATRRMQNPPRPGFISVPYASYGAAHTTIHGILSALYEREGSGLGQRVESDLLRGVSAIDTWNWFGELVYLRWPDAYEGIEAWSEDGTPRAPMLLALLAAPTKDGHWLQFAQVSPSLFGAMLDEFGVLPLLADPKWEGFPELKTLDLWREFWGILIDKVRMRTLAEWQQVFIDRPDISAEIFRQGPDVLDHPQLVHEGRVITIDDAVLGPVRQPSTLIHHNEAPLLKPTPAPALNDYAKPAHRQPARAADHLPAGSTEPPLRGVTVLEFGEMFASPYGSSLLADLGARVIKVESMEGDGIRNLLPFPEASGAKVMQGKESVQIDLHTEEGRGIVHELVKHADIVTQSFRAGAAERFGIDEPTLRAINSELVYLSAPGYGTSGPFANRPAYAPSIGAAAGLALTNVPDAADATGTIDAIMAAAPRLTTGTATPEVQGDGLAALCVASAMLVGLLAHRRHGSACDFTTTMIASMTHVLVDWVIDYPDRPLAPRVDADGAGYGALYRQYESSDGWVFLAAPGDMEWEPLADTLRNYVDLKGDARFATPALRVENDRELQDALTTVFAKEPAAQWEQTLTEGNVGCVEVHLGAPSRQLQCVDELVVEYTATAMSPIFDEHLRLGPVVKLSRSHTDPRGGCSAGQHTTAVLTEFGYEEAELTTLRSNGIIVSS</sequence>
<reference evidence="1 2" key="1">
    <citation type="journal article" date="2019" name="Environ. Microbiol.">
        <title>Species interactions and distinct microbial communities in high Arctic permafrost affected cryosols are associated with the CH4 and CO2 gas fluxes.</title>
        <authorList>
            <person name="Altshuler I."/>
            <person name="Hamel J."/>
            <person name="Turney S."/>
            <person name="Magnuson E."/>
            <person name="Levesque R."/>
            <person name="Greer C."/>
            <person name="Whyte L.G."/>
        </authorList>
    </citation>
    <scope>NUCLEOTIDE SEQUENCE [LARGE SCALE GENOMIC DNA]</scope>
    <source>
        <strain evidence="1 2">S5.20</strain>
    </source>
</reference>
<gene>
    <name evidence="1" type="ORF">EAH80_01265</name>
</gene>
<protein>
    <submittedName>
        <fullName evidence="1">CoA transferase</fullName>
    </submittedName>
</protein>
<dbReference type="SUPFAM" id="SSF89796">
    <property type="entry name" value="CoA-transferase family III (CaiB/BaiF)"/>
    <property type="match status" value="2"/>
</dbReference>
<evidence type="ECO:0000313" key="1">
    <source>
        <dbReference type="EMBL" id="TPG37327.1"/>
    </source>
</evidence>
<dbReference type="EMBL" id="RCZG01000001">
    <property type="protein sequence ID" value="TPG37327.1"/>
    <property type="molecule type" value="Genomic_DNA"/>
</dbReference>
<dbReference type="GO" id="GO:0016740">
    <property type="term" value="F:transferase activity"/>
    <property type="evidence" value="ECO:0007669"/>
    <property type="project" value="UniProtKB-KW"/>
</dbReference>
<organism evidence="1 2">
    <name type="scientific">Mycolicibacterium hodleri</name>
    <dbReference type="NCBI Taxonomy" id="49897"/>
    <lineage>
        <taxon>Bacteria</taxon>
        <taxon>Bacillati</taxon>
        <taxon>Actinomycetota</taxon>
        <taxon>Actinomycetes</taxon>
        <taxon>Mycobacteriales</taxon>
        <taxon>Mycobacteriaceae</taxon>
        <taxon>Mycolicibacterium</taxon>
    </lineage>
</organism>
<dbReference type="RefSeq" id="WP_140687343.1">
    <property type="nucleotide sequence ID" value="NZ_RCZG01000001.1"/>
</dbReference>
<evidence type="ECO:0000313" key="2">
    <source>
        <dbReference type="Proteomes" id="UP000320095"/>
    </source>
</evidence>
<dbReference type="PANTHER" id="PTHR48228:SF5">
    <property type="entry name" value="ALPHA-METHYLACYL-COA RACEMASE"/>
    <property type="match status" value="1"/>
</dbReference>
<dbReference type="InterPro" id="IPR044855">
    <property type="entry name" value="CoA-Trfase_III_dom3_sf"/>
</dbReference>
<dbReference type="InterPro" id="IPR050509">
    <property type="entry name" value="CoA-transferase_III"/>
</dbReference>
<dbReference type="OrthoDB" id="9797653at2"/>
<keyword evidence="2" id="KW-1185">Reference proteome</keyword>
<dbReference type="PANTHER" id="PTHR48228">
    <property type="entry name" value="SUCCINYL-COA--D-CITRAMALATE COA-TRANSFERASE"/>
    <property type="match status" value="1"/>
</dbReference>
<dbReference type="Gene3D" id="3.40.50.10540">
    <property type="entry name" value="Crotonobetainyl-coa:carnitine coa-transferase, domain 1"/>
    <property type="match status" value="2"/>
</dbReference>
<comment type="caution">
    <text evidence="1">The sequence shown here is derived from an EMBL/GenBank/DDBJ whole genome shotgun (WGS) entry which is preliminary data.</text>
</comment>
<dbReference type="Pfam" id="PF02515">
    <property type="entry name" value="CoA_transf_3"/>
    <property type="match status" value="2"/>
</dbReference>
<dbReference type="Proteomes" id="UP000320095">
    <property type="component" value="Unassembled WGS sequence"/>
</dbReference>